<evidence type="ECO:0000313" key="9">
    <source>
        <dbReference type="Proteomes" id="UP000048289"/>
    </source>
</evidence>
<dbReference type="Proteomes" id="UP000038802">
    <property type="component" value="Unassembled WGS sequence"/>
</dbReference>
<evidence type="ECO:0000313" key="2">
    <source>
        <dbReference type="EMBL" id="CFR71858.1"/>
    </source>
</evidence>
<protein>
    <submittedName>
        <fullName evidence="4">Uncharacterized protein</fullName>
    </submittedName>
</protein>
<dbReference type="Proteomes" id="UP000044938">
    <property type="component" value="Unassembled WGS sequence"/>
</dbReference>
<dbReference type="EMBL" id="CNFT01000597">
    <property type="protein sequence ID" value="CKR98662.1"/>
    <property type="molecule type" value="Genomic_DNA"/>
</dbReference>
<evidence type="ECO:0000313" key="7">
    <source>
        <dbReference type="Proteomes" id="UP000044938"/>
    </source>
</evidence>
<dbReference type="AlphaFoldDB" id="A0A0T9D784"/>
<evidence type="ECO:0000313" key="5">
    <source>
        <dbReference type="EMBL" id="COV50882.1"/>
    </source>
</evidence>
<reference evidence="4" key="2">
    <citation type="submission" date="2015-03" db="EMBL/GenBank/DDBJ databases">
        <authorList>
            <person name="Murphy D."/>
        </authorList>
    </citation>
    <scope>NUCLEOTIDE SEQUENCE [LARGE SCALE GENOMIC DNA]</scope>
    <source>
        <strain evidence="4">K00500041</strain>
    </source>
</reference>
<evidence type="ECO:0000313" key="8">
    <source>
        <dbReference type="Proteomes" id="UP000046680"/>
    </source>
</evidence>
<dbReference type="EMBL" id="CSAJ01000025">
    <property type="protein sequence ID" value="COV50882.1"/>
    <property type="molecule type" value="Genomic_DNA"/>
</dbReference>
<evidence type="ECO:0000313" key="4">
    <source>
        <dbReference type="EMBL" id="COV19552.1"/>
    </source>
</evidence>
<name>A0A0T9D784_MYCTX</name>
<evidence type="ECO:0000313" key="1">
    <source>
        <dbReference type="EMBL" id="CFE35661.1"/>
    </source>
</evidence>
<evidence type="ECO:0000313" key="6">
    <source>
        <dbReference type="Proteomes" id="UP000038802"/>
    </source>
</evidence>
<dbReference type="Proteomes" id="UP000050164">
    <property type="component" value="Unassembled WGS sequence"/>
</dbReference>
<evidence type="ECO:0000313" key="10">
    <source>
        <dbReference type="Proteomes" id="UP000050164"/>
    </source>
</evidence>
<sequence length="138" mass="14789">MLRSCEGRLKWIITMAIAVNGTLIQNTSRQSCNSQTMKIPYNGPRTLPSSCAAPIPPSTPARLRCDHKSAPSASVIGNSAPLATPWIVRPAISMWKSPKCPASAVTTEPMMNPARLTCSISLRPNRSEARPSNGMAAM</sequence>
<dbReference type="EMBL" id="CGCX01000286">
    <property type="protein sequence ID" value="CFR71858.1"/>
    <property type="molecule type" value="Genomic_DNA"/>
</dbReference>
<evidence type="ECO:0000313" key="3">
    <source>
        <dbReference type="EMBL" id="CKR98662.1"/>
    </source>
</evidence>
<dbReference type="Proteomes" id="UP000046680">
    <property type="component" value="Unassembled WGS sequence"/>
</dbReference>
<dbReference type="Proteomes" id="UP000048289">
    <property type="component" value="Unassembled WGS sequence"/>
</dbReference>
<organism evidence="4 6">
    <name type="scientific">Mycobacterium tuberculosis</name>
    <dbReference type="NCBI Taxonomy" id="1773"/>
    <lineage>
        <taxon>Bacteria</taxon>
        <taxon>Bacillati</taxon>
        <taxon>Actinomycetota</taxon>
        <taxon>Actinomycetes</taxon>
        <taxon>Mycobacteriales</taxon>
        <taxon>Mycobacteriaceae</taxon>
        <taxon>Mycobacterium</taxon>
        <taxon>Mycobacterium tuberculosis complex</taxon>
    </lineage>
</organism>
<proteinExistence type="predicted"/>
<dbReference type="EMBL" id="CFOE01000022">
    <property type="protein sequence ID" value="CFE35661.1"/>
    <property type="molecule type" value="Genomic_DNA"/>
</dbReference>
<gene>
    <name evidence="2" type="ORF">ERS007657_01045</name>
    <name evidence="1" type="ORF">ERS007681_00347</name>
    <name evidence="4" type="ORF">ERS007703_00786</name>
    <name evidence="5" type="ORF">ERS007720_00372</name>
    <name evidence="3" type="ORF">ERS027659_02478</name>
</gene>
<reference evidence="6 7" key="1">
    <citation type="submission" date="2015-03" db="EMBL/GenBank/DDBJ databases">
        <authorList>
            <consortium name="Pathogen Informatics"/>
        </authorList>
    </citation>
    <scope>NUCLEOTIDE SEQUENCE [LARGE SCALE GENOMIC DNA]</scope>
    <source>
        <strain evidence="3 10">Bir 185</strain>
        <strain evidence="2 8">C09601061</strain>
        <strain evidence="1 9">G09901357</strain>
        <strain evidence="6">K00500041</strain>
        <strain evidence="5 7">M09401471</strain>
    </source>
</reference>
<accession>A0A0T9D784</accession>
<dbReference type="EMBL" id="CSAE01000053">
    <property type="protein sequence ID" value="COV19552.1"/>
    <property type="molecule type" value="Genomic_DNA"/>
</dbReference>